<accession>A0A8J5J4F7</accession>
<dbReference type="EMBL" id="JAHLQT010046319">
    <property type="protein sequence ID" value="KAG7153747.1"/>
    <property type="molecule type" value="Genomic_DNA"/>
</dbReference>
<comment type="caution">
    <text evidence="1">The sequence shown here is derived from an EMBL/GenBank/DDBJ whole genome shotgun (WGS) entry which is preliminary data.</text>
</comment>
<proteinExistence type="predicted"/>
<dbReference type="Proteomes" id="UP000747542">
    <property type="component" value="Unassembled WGS sequence"/>
</dbReference>
<evidence type="ECO:0000313" key="1">
    <source>
        <dbReference type="EMBL" id="KAG7153747.1"/>
    </source>
</evidence>
<sequence length="135" mass="15284">MKTSIDMTNSVYLSKYSPRGDLPRVAISVWSSRRSDALLYASQTRRYWLSQVLQRALQKVGSHLDGYPSVVKTTIKILVGSSVNHLRLSGASFKNPQVSRTTSHKRCLEEDLSSQWSRHDRYSEGTPQEVQKGTI</sequence>
<dbReference type="AlphaFoldDB" id="A0A8J5J4F7"/>
<name>A0A8J5J4F7_HOMAM</name>
<gene>
    <name evidence="1" type="ORF">Hamer_G009421</name>
</gene>
<organism evidence="1 2">
    <name type="scientific">Homarus americanus</name>
    <name type="common">American lobster</name>
    <dbReference type="NCBI Taxonomy" id="6706"/>
    <lineage>
        <taxon>Eukaryota</taxon>
        <taxon>Metazoa</taxon>
        <taxon>Ecdysozoa</taxon>
        <taxon>Arthropoda</taxon>
        <taxon>Crustacea</taxon>
        <taxon>Multicrustacea</taxon>
        <taxon>Malacostraca</taxon>
        <taxon>Eumalacostraca</taxon>
        <taxon>Eucarida</taxon>
        <taxon>Decapoda</taxon>
        <taxon>Pleocyemata</taxon>
        <taxon>Astacidea</taxon>
        <taxon>Nephropoidea</taxon>
        <taxon>Nephropidae</taxon>
        <taxon>Homarus</taxon>
    </lineage>
</organism>
<evidence type="ECO:0000313" key="2">
    <source>
        <dbReference type="Proteomes" id="UP000747542"/>
    </source>
</evidence>
<reference evidence="1" key="1">
    <citation type="journal article" date="2021" name="Sci. Adv.">
        <title>The American lobster genome reveals insights on longevity, neural, and immune adaptations.</title>
        <authorList>
            <person name="Polinski J.M."/>
            <person name="Zimin A.V."/>
            <person name="Clark K.F."/>
            <person name="Kohn A.B."/>
            <person name="Sadowski N."/>
            <person name="Timp W."/>
            <person name="Ptitsyn A."/>
            <person name="Khanna P."/>
            <person name="Romanova D.Y."/>
            <person name="Williams P."/>
            <person name="Greenwood S.J."/>
            <person name="Moroz L.L."/>
            <person name="Walt D.R."/>
            <person name="Bodnar A.G."/>
        </authorList>
    </citation>
    <scope>NUCLEOTIDE SEQUENCE</scope>
    <source>
        <strain evidence="1">GMGI-L3</strain>
    </source>
</reference>
<keyword evidence="2" id="KW-1185">Reference proteome</keyword>
<protein>
    <submittedName>
        <fullName evidence="1">Uncharacterized protein</fullName>
    </submittedName>
</protein>